<keyword evidence="2" id="KW-1185">Reference proteome</keyword>
<sequence length="57" mass="6521">MNAFTKRNESLASRLTKPRILKTVDRNPRYHGYYIESGAQAQASTLKTQRILKGALR</sequence>
<proteinExistence type="predicted"/>
<dbReference type="RefSeq" id="WP_182342635.1">
    <property type="nucleotide sequence ID" value="NZ_CP104377.1"/>
</dbReference>
<evidence type="ECO:0000313" key="1">
    <source>
        <dbReference type="EMBL" id="UXC20033.1"/>
    </source>
</evidence>
<reference evidence="1" key="1">
    <citation type="submission" date="2022-09" db="EMBL/GenBank/DDBJ databases">
        <title>Bacterial diversity in gut of crayfish and pufferfish.</title>
        <authorList>
            <person name="Huang Y."/>
        </authorList>
    </citation>
    <scope>NUCLEOTIDE SEQUENCE</scope>
    <source>
        <strain evidence="1">PR12</strain>
    </source>
</reference>
<dbReference type="EMBL" id="CP104377">
    <property type="protein sequence ID" value="UXC20033.1"/>
    <property type="molecule type" value="Genomic_DNA"/>
</dbReference>
<organism evidence="1 2">
    <name type="scientific">Comamonas squillarum</name>
    <dbReference type="NCBI Taxonomy" id="2977320"/>
    <lineage>
        <taxon>Bacteria</taxon>
        <taxon>Pseudomonadati</taxon>
        <taxon>Pseudomonadota</taxon>
        <taxon>Betaproteobacteria</taxon>
        <taxon>Burkholderiales</taxon>
        <taxon>Comamonadaceae</taxon>
        <taxon>Comamonas</taxon>
    </lineage>
</organism>
<protein>
    <submittedName>
        <fullName evidence="1">Uncharacterized protein</fullName>
    </submittedName>
</protein>
<gene>
    <name evidence="1" type="ORF">N4T19_07975</name>
</gene>
<dbReference type="Proteomes" id="UP001058290">
    <property type="component" value="Chromosome"/>
</dbReference>
<evidence type="ECO:0000313" key="2">
    <source>
        <dbReference type="Proteomes" id="UP001058290"/>
    </source>
</evidence>
<accession>A0ABY6A193</accession>
<name>A0ABY6A193_9BURK</name>